<dbReference type="Gene3D" id="1.10.10.60">
    <property type="entry name" value="Homeodomain-like"/>
    <property type="match status" value="1"/>
</dbReference>
<evidence type="ECO:0000313" key="8">
    <source>
        <dbReference type="EMBL" id="GBN40085.1"/>
    </source>
</evidence>
<feature type="region of interest" description="Disordered" evidence="5">
    <location>
        <begin position="401"/>
        <end position="426"/>
    </location>
</feature>
<dbReference type="PROSITE" id="PS50960">
    <property type="entry name" value="HTH_PSQ"/>
    <property type="match status" value="1"/>
</dbReference>
<evidence type="ECO:0000313" key="9">
    <source>
        <dbReference type="Proteomes" id="UP000499080"/>
    </source>
</evidence>
<keyword evidence="3 4" id="KW-0539">Nucleus</keyword>
<dbReference type="InterPro" id="IPR004875">
    <property type="entry name" value="DDE_SF_endonuclease_dom"/>
</dbReference>
<evidence type="ECO:0000256" key="5">
    <source>
        <dbReference type="SAM" id="MobiDB-lite"/>
    </source>
</evidence>
<dbReference type="SUPFAM" id="SSF46689">
    <property type="entry name" value="Homeodomain-like"/>
    <property type="match status" value="1"/>
</dbReference>
<feature type="DNA-binding region" description="H-T-H motif" evidence="4">
    <location>
        <begin position="32"/>
        <end position="52"/>
    </location>
</feature>
<evidence type="ECO:0000259" key="6">
    <source>
        <dbReference type="PROSITE" id="PS50960"/>
    </source>
</evidence>
<name>A0A4Y2NKR4_ARAVE</name>
<feature type="domain" description="HTH CENPB-type" evidence="7">
    <location>
        <begin position="67"/>
        <end position="144"/>
    </location>
</feature>
<reference evidence="8 9" key="1">
    <citation type="journal article" date="2019" name="Sci. Rep.">
        <title>Orb-weaving spider Araneus ventricosus genome elucidates the spidroin gene catalogue.</title>
        <authorList>
            <person name="Kono N."/>
            <person name="Nakamura H."/>
            <person name="Ohtoshi R."/>
            <person name="Moran D.A.P."/>
            <person name="Shinohara A."/>
            <person name="Yoshida Y."/>
            <person name="Fujiwara M."/>
            <person name="Mori M."/>
            <person name="Tomita M."/>
            <person name="Arakawa K."/>
        </authorList>
    </citation>
    <scope>NUCLEOTIDE SEQUENCE [LARGE SCALE GENOMIC DNA]</scope>
</reference>
<dbReference type="EMBL" id="BGPR01009451">
    <property type="protein sequence ID" value="GBN40085.1"/>
    <property type="molecule type" value="Genomic_DNA"/>
</dbReference>
<evidence type="ECO:0000256" key="3">
    <source>
        <dbReference type="ARBA" id="ARBA00023242"/>
    </source>
</evidence>
<dbReference type="GO" id="GO:0005634">
    <property type="term" value="C:nucleus"/>
    <property type="evidence" value="ECO:0007669"/>
    <property type="project" value="UniProtKB-SubCell"/>
</dbReference>
<dbReference type="Pfam" id="PF05225">
    <property type="entry name" value="HTH_psq"/>
    <property type="match status" value="1"/>
</dbReference>
<gene>
    <name evidence="8" type="ORF">AVEN_58459_1</name>
</gene>
<evidence type="ECO:0000259" key="7">
    <source>
        <dbReference type="PROSITE" id="PS51253"/>
    </source>
</evidence>
<evidence type="ECO:0000256" key="2">
    <source>
        <dbReference type="ARBA" id="ARBA00023125"/>
    </source>
</evidence>
<protein>
    <recommendedName>
        <fullName evidence="10">HTH CENPB-type domain-containing protein</fullName>
    </recommendedName>
</protein>
<dbReference type="GO" id="GO:0003677">
    <property type="term" value="F:DNA binding"/>
    <property type="evidence" value="ECO:0007669"/>
    <property type="project" value="UniProtKB-UniRule"/>
</dbReference>
<dbReference type="PANTHER" id="PTHR19303">
    <property type="entry name" value="TRANSPOSON"/>
    <property type="match status" value="1"/>
</dbReference>
<dbReference type="InterPro" id="IPR007889">
    <property type="entry name" value="HTH_Psq"/>
</dbReference>
<keyword evidence="2 4" id="KW-0238">DNA-binding</keyword>
<comment type="caution">
    <text evidence="8">The sequence shown here is derived from an EMBL/GenBank/DDBJ whole genome shotgun (WGS) entry which is preliminary data.</text>
</comment>
<dbReference type="PANTHER" id="PTHR19303:SF74">
    <property type="entry name" value="POGO TRANSPOSABLE ELEMENT WITH KRAB DOMAIN"/>
    <property type="match status" value="1"/>
</dbReference>
<feature type="domain" description="HTH psq-type" evidence="6">
    <location>
        <begin position="1"/>
        <end position="56"/>
    </location>
</feature>
<feature type="compositionally biased region" description="Polar residues" evidence="5">
    <location>
        <begin position="409"/>
        <end position="426"/>
    </location>
</feature>
<dbReference type="Proteomes" id="UP000499080">
    <property type="component" value="Unassembled WGS sequence"/>
</dbReference>
<evidence type="ECO:0000256" key="1">
    <source>
        <dbReference type="ARBA" id="ARBA00004123"/>
    </source>
</evidence>
<evidence type="ECO:0008006" key="10">
    <source>
        <dbReference type="Google" id="ProtNLM"/>
    </source>
</evidence>
<organism evidence="8 9">
    <name type="scientific">Araneus ventricosus</name>
    <name type="common">Orbweaver spider</name>
    <name type="synonym">Epeira ventricosa</name>
    <dbReference type="NCBI Taxonomy" id="182803"/>
    <lineage>
        <taxon>Eukaryota</taxon>
        <taxon>Metazoa</taxon>
        <taxon>Ecdysozoa</taxon>
        <taxon>Arthropoda</taxon>
        <taxon>Chelicerata</taxon>
        <taxon>Arachnida</taxon>
        <taxon>Araneae</taxon>
        <taxon>Araneomorphae</taxon>
        <taxon>Entelegynae</taxon>
        <taxon>Araneoidea</taxon>
        <taxon>Araneidae</taxon>
        <taxon>Araneus</taxon>
    </lineage>
</organism>
<keyword evidence="9" id="KW-1185">Reference proteome</keyword>
<dbReference type="PROSITE" id="PS51253">
    <property type="entry name" value="HTH_CENPB"/>
    <property type="match status" value="1"/>
</dbReference>
<evidence type="ECO:0000256" key="4">
    <source>
        <dbReference type="PROSITE-ProRule" id="PRU00320"/>
    </source>
</evidence>
<comment type="subcellular location">
    <subcellularLocation>
        <location evidence="1 4">Nucleus</location>
    </subcellularLocation>
</comment>
<dbReference type="Pfam" id="PF03184">
    <property type="entry name" value="DDE_1"/>
    <property type="match status" value="1"/>
</dbReference>
<accession>A0A4Y2NKR4</accession>
<dbReference type="InterPro" id="IPR009057">
    <property type="entry name" value="Homeodomain-like_sf"/>
</dbReference>
<dbReference type="InterPro" id="IPR006600">
    <property type="entry name" value="HTH_CenpB_DNA-bd_dom"/>
</dbReference>
<dbReference type="AlphaFoldDB" id="A0A4Y2NKR4"/>
<proteinExistence type="predicted"/>
<sequence>MGRYQRKTDRQSWSQESMAGAIQEVLEGNMGYRRASKAYSVPQTTLERKVKEARQKKLSSEAAAVKMLGRYKTVFSEAQEKEFVQHLIHLEERLFGITLSDLRTLAFELAEKNNIPHVFNTEKRMAGKDWLYGFLKRHPRLVLRYPEKTSIARAKGFNRVAINVFFDLLDSLYSKYKFSPNDIYNADETGILTVANKPSKVLALRGKKQVGTLTSAEWGVLVTAETCVNAAGNFHQLYHESGWINKETFLVWFKKFLEHSNPGPKKPVLLIIDGHNFHTKSLELVNLAWANNVVLLCFPPHTTHRLQPLDVSFIAPLNTFYEQETRKWLINHPGRCVTIYQVGKLFKAAFSRAATVQTAVKGFGKTGIYPFNRDVFPEYLLAPSETTEKLLDNTSELKQASYNGDVEHQPSTSSSETMPTIETQPFSSTFNISPAVVMPFPRETESIIKRVNDKRRGKTAILILLPYKAELVTIERERSGKKNKQKKGPI</sequence>
<dbReference type="OrthoDB" id="6437486at2759"/>
<dbReference type="InterPro" id="IPR050863">
    <property type="entry name" value="CenT-Element_Derived"/>
</dbReference>